<accession>A0ABV7VSU2</accession>
<dbReference type="InterPro" id="IPR036866">
    <property type="entry name" value="RibonucZ/Hydroxyglut_hydro"/>
</dbReference>
<feature type="region of interest" description="Disordered" evidence="1">
    <location>
        <begin position="21"/>
        <end position="49"/>
    </location>
</feature>
<organism evidence="4 5">
    <name type="scientific">Bacterioplanoides pacificum</name>
    <dbReference type="NCBI Taxonomy" id="1171596"/>
    <lineage>
        <taxon>Bacteria</taxon>
        <taxon>Pseudomonadati</taxon>
        <taxon>Pseudomonadota</taxon>
        <taxon>Gammaproteobacteria</taxon>
        <taxon>Oceanospirillales</taxon>
        <taxon>Oceanospirillaceae</taxon>
        <taxon>Bacterioplanoides</taxon>
    </lineage>
</organism>
<evidence type="ECO:0000313" key="5">
    <source>
        <dbReference type="Proteomes" id="UP001595722"/>
    </source>
</evidence>
<sequence>MLKRLVAMILLTLAAGCSANQAAPDGVSGQGTEQVSEGGEKPAHHGDGGFRNLYLSEDYEPSTLAFLQARFFGDMNWPDAPQDYQVFWQATDPALVQQPAPQPQATLIGHSTVLLQYQGMNILTDPIFSQRASPFSFAGPQRYTQPSLALNELPEIDVVVISHNHYDHLDVESVAALGNNPLWLVPLGLKDWLQRQGIEHVRELDWWQSHTVGGVQIQALPSQHWSKRTLFDTNKSLWASWAFRWPGFTAWFGGDTGYNPVQFKEIGEALGQVDLAMIPIGAYEPRWFMKYHHVNPADAVEIFKDINAREAFGIHWNTFVLTAETIDEPPQALAAALQLQQIDAQRFQAMNIGATWRANDSLQLTRAQRPGSATLPD</sequence>
<evidence type="ECO:0000259" key="3">
    <source>
        <dbReference type="Pfam" id="PF12706"/>
    </source>
</evidence>
<dbReference type="PANTHER" id="PTHR15032:SF4">
    <property type="entry name" value="N-ACYL-PHOSPHATIDYLETHANOLAMINE-HYDROLYZING PHOSPHOLIPASE D"/>
    <property type="match status" value="1"/>
</dbReference>
<dbReference type="PANTHER" id="PTHR15032">
    <property type="entry name" value="N-ACYL-PHOSPHATIDYLETHANOLAMINE-HYDROLYZING PHOSPHOLIPASE D"/>
    <property type="match status" value="1"/>
</dbReference>
<dbReference type="Gene3D" id="3.60.15.10">
    <property type="entry name" value="Ribonuclease Z/Hydroxyacylglutathione hydrolase-like"/>
    <property type="match status" value="1"/>
</dbReference>
<protein>
    <submittedName>
        <fullName evidence="4">MBL fold metallo-hydrolase</fullName>
    </submittedName>
</protein>
<name>A0ABV7VSU2_9GAMM</name>
<gene>
    <name evidence="4" type="ORF">ACFOMG_10965</name>
</gene>
<feature type="chain" id="PRO_5046870621" evidence="2">
    <location>
        <begin position="23"/>
        <end position="377"/>
    </location>
</feature>
<dbReference type="RefSeq" id="WP_376866626.1">
    <property type="nucleotide sequence ID" value="NZ_JBHRYB010000010.1"/>
</dbReference>
<evidence type="ECO:0000313" key="4">
    <source>
        <dbReference type="EMBL" id="MFC3680615.1"/>
    </source>
</evidence>
<evidence type="ECO:0000256" key="2">
    <source>
        <dbReference type="SAM" id="SignalP"/>
    </source>
</evidence>
<feature type="domain" description="Metallo-beta-lactamase" evidence="3">
    <location>
        <begin position="121"/>
        <end position="316"/>
    </location>
</feature>
<dbReference type="CDD" id="cd16283">
    <property type="entry name" value="RomA-like_MBL-fold"/>
    <property type="match status" value="1"/>
</dbReference>
<keyword evidence="5" id="KW-1185">Reference proteome</keyword>
<dbReference type="InterPro" id="IPR001279">
    <property type="entry name" value="Metallo-B-lactamas"/>
</dbReference>
<dbReference type="PROSITE" id="PS51257">
    <property type="entry name" value="PROKAR_LIPOPROTEIN"/>
    <property type="match status" value="1"/>
</dbReference>
<keyword evidence="2" id="KW-0732">Signal</keyword>
<dbReference type="SUPFAM" id="SSF56281">
    <property type="entry name" value="Metallo-hydrolase/oxidoreductase"/>
    <property type="match status" value="1"/>
</dbReference>
<comment type="caution">
    <text evidence="4">The sequence shown here is derived from an EMBL/GenBank/DDBJ whole genome shotgun (WGS) entry which is preliminary data.</text>
</comment>
<feature type="compositionally biased region" description="Basic and acidic residues" evidence="1">
    <location>
        <begin position="38"/>
        <end position="48"/>
    </location>
</feature>
<dbReference type="Proteomes" id="UP001595722">
    <property type="component" value="Unassembled WGS sequence"/>
</dbReference>
<reference evidence="5" key="1">
    <citation type="journal article" date="2019" name="Int. J. Syst. Evol. Microbiol.">
        <title>The Global Catalogue of Microorganisms (GCM) 10K type strain sequencing project: providing services to taxonomists for standard genome sequencing and annotation.</title>
        <authorList>
            <consortium name="The Broad Institute Genomics Platform"/>
            <consortium name="The Broad Institute Genome Sequencing Center for Infectious Disease"/>
            <person name="Wu L."/>
            <person name="Ma J."/>
        </authorList>
    </citation>
    <scope>NUCLEOTIDE SEQUENCE [LARGE SCALE GENOMIC DNA]</scope>
    <source>
        <strain evidence="5">KCTC 42424</strain>
    </source>
</reference>
<proteinExistence type="predicted"/>
<dbReference type="Pfam" id="PF12706">
    <property type="entry name" value="Lactamase_B_2"/>
    <property type="match status" value="1"/>
</dbReference>
<evidence type="ECO:0000256" key="1">
    <source>
        <dbReference type="SAM" id="MobiDB-lite"/>
    </source>
</evidence>
<dbReference type="EMBL" id="JBHRYB010000010">
    <property type="protein sequence ID" value="MFC3680615.1"/>
    <property type="molecule type" value="Genomic_DNA"/>
</dbReference>
<feature type="signal peptide" evidence="2">
    <location>
        <begin position="1"/>
        <end position="22"/>
    </location>
</feature>